<dbReference type="InterPro" id="IPR001128">
    <property type="entry name" value="Cyt_P450"/>
</dbReference>
<dbReference type="InterPro" id="IPR050121">
    <property type="entry name" value="Cytochrome_P450_monoxygenase"/>
</dbReference>
<keyword evidence="6" id="KW-0503">Monooxygenase</keyword>
<evidence type="ECO:0000256" key="1">
    <source>
        <dbReference type="ARBA" id="ARBA00001971"/>
    </source>
</evidence>
<feature type="transmembrane region" description="Helical" evidence="8">
    <location>
        <begin position="12"/>
        <end position="33"/>
    </location>
</feature>
<keyword evidence="8" id="KW-0472">Membrane</keyword>
<dbReference type="Pfam" id="PF00067">
    <property type="entry name" value="p450"/>
    <property type="match status" value="1"/>
</dbReference>
<evidence type="ECO:0000256" key="7">
    <source>
        <dbReference type="PIRSR" id="PIRSR602403-1"/>
    </source>
</evidence>
<dbReference type="Gene3D" id="1.10.630.10">
    <property type="entry name" value="Cytochrome P450"/>
    <property type="match status" value="1"/>
</dbReference>
<reference evidence="9 10" key="1">
    <citation type="journal article" date="2019" name="Appl. Microbiol. Biotechnol.">
        <title>Genome sequence of Isaria javanica and comparative genome analysis insights into family S53 peptidase evolution in fungal entomopathogens.</title>
        <authorList>
            <person name="Lin R."/>
            <person name="Zhang X."/>
            <person name="Xin B."/>
            <person name="Zou M."/>
            <person name="Gao Y."/>
            <person name="Qin F."/>
            <person name="Hu Q."/>
            <person name="Xie B."/>
            <person name="Cheng X."/>
        </authorList>
    </citation>
    <scope>NUCLEOTIDE SEQUENCE [LARGE SCALE GENOMIC DNA]</scope>
    <source>
        <strain evidence="9 10">IJ1G</strain>
    </source>
</reference>
<organism evidence="9 10">
    <name type="scientific">Cordyceps javanica</name>
    <dbReference type="NCBI Taxonomy" id="43265"/>
    <lineage>
        <taxon>Eukaryota</taxon>
        <taxon>Fungi</taxon>
        <taxon>Dikarya</taxon>
        <taxon>Ascomycota</taxon>
        <taxon>Pezizomycotina</taxon>
        <taxon>Sordariomycetes</taxon>
        <taxon>Hypocreomycetidae</taxon>
        <taxon>Hypocreales</taxon>
        <taxon>Cordycipitaceae</taxon>
        <taxon>Cordyceps</taxon>
    </lineage>
</organism>
<keyword evidence="8" id="KW-1133">Transmembrane helix</keyword>
<evidence type="ECO:0000256" key="5">
    <source>
        <dbReference type="ARBA" id="ARBA00023004"/>
    </source>
</evidence>
<evidence type="ECO:0000256" key="4">
    <source>
        <dbReference type="ARBA" id="ARBA00022723"/>
    </source>
</evidence>
<keyword evidence="8" id="KW-0812">Transmembrane</keyword>
<dbReference type="Proteomes" id="UP000315783">
    <property type="component" value="Unassembled WGS sequence"/>
</dbReference>
<evidence type="ECO:0000313" key="10">
    <source>
        <dbReference type="Proteomes" id="UP000315783"/>
    </source>
</evidence>
<comment type="similarity">
    <text evidence="2">Belongs to the cytochrome P450 family.</text>
</comment>
<comment type="caution">
    <text evidence="9">The sequence shown here is derived from an EMBL/GenBank/DDBJ whole genome shotgun (WGS) entry which is preliminary data.</text>
</comment>
<evidence type="ECO:0000313" key="9">
    <source>
        <dbReference type="EMBL" id="TQV93791.1"/>
    </source>
</evidence>
<dbReference type="GO" id="GO:0005506">
    <property type="term" value="F:iron ion binding"/>
    <property type="evidence" value="ECO:0007669"/>
    <property type="project" value="InterPro"/>
</dbReference>
<dbReference type="PANTHER" id="PTHR24305:SF166">
    <property type="entry name" value="CYTOCHROME P450 12A4, MITOCHONDRIAL-RELATED"/>
    <property type="match status" value="1"/>
</dbReference>
<accession>A0A545VS66</accession>
<comment type="cofactor">
    <cofactor evidence="1 7">
        <name>heme</name>
        <dbReference type="ChEBI" id="CHEBI:30413"/>
    </cofactor>
</comment>
<keyword evidence="4 7" id="KW-0479">Metal-binding</keyword>
<protein>
    <submittedName>
        <fullName evidence="9">Cytochrome P450</fullName>
    </submittedName>
</protein>
<keyword evidence="10" id="KW-1185">Reference proteome</keyword>
<dbReference type="GO" id="GO:0020037">
    <property type="term" value="F:heme binding"/>
    <property type="evidence" value="ECO:0007669"/>
    <property type="project" value="InterPro"/>
</dbReference>
<evidence type="ECO:0000256" key="6">
    <source>
        <dbReference type="ARBA" id="ARBA00023033"/>
    </source>
</evidence>
<dbReference type="EMBL" id="SPUK01000011">
    <property type="protein sequence ID" value="TQV93791.1"/>
    <property type="molecule type" value="Genomic_DNA"/>
</dbReference>
<evidence type="ECO:0000256" key="8">
    <source>
        <dbReference type="SAM" id="Phobius"/>
    </source>
</evidence>
<proteinExistence type="inferred from homology"/>
<dbReference type="PANTHER" id="PTHR24305">
    <property type="entry name" value="CYTOCHROME P450"/>
    <property type="match status" value="1"/>
</dbReference>
<keyword evidence="5 7" id="KW-0408">Iron</keyword>
<name>A0A545VS66_9HYPO</name>
<dbReference type="GO" id="GO:0016705">
    <property type="term" value="F:oxidoreductase activity, acting on paired donors, with incorporation or reduction of molecular oxygen"/>
    <property type="evidence" value="ECO:0007669"/>
    <property type="project" value="InterPro"/>
</dbReference>
<sequence length="496" mass="54929">MSAAISYLVNMTGEIALLGGIGLVYAVYSYLLWPAFFSPLATIPTAHWSCPFSRLWILSAKWHGSEESTLLRSHSRFGNVVRVAPNTVSIAGLDGIRVVYQGAFTKPQLYSAFNHYGNACLFSALSFKDHSSRKRMISNIYSKSYIQSSKAAQAQISFILFSRLLPLLEQEAARLISEGTDVQPILMAMAVDTISAYILGTSGGTDLLNNKKSWGEWTHQFSLVPKRFFWVKEFPGLTSFCAKFGITPYPKAADEALDHLRRWNKSLCDQAQAALTKASGPSHPADEPVVFSACRTGLEKAATEEGSGLFATSAGQRDLIMASEVMDQIVAGHSLLAKALARLMMCLSQFPHAQDQLRRELLRLQPSMQVDESRQHAFPDAKDLDALPVLHAVIMETLRLHSPVSKPLSRQVPHPGCRIGQYEIPAGVRIEASPYVLHHAEGAFPDPTSWDHMRWLEPVSEDEYRIRPNQHFWAFGSGGRGCVASHFTLHGTLTDR</sequence>
<dbReference type="InterPro" id="IPR002403">
    <property type="entry name" value="Cyt_P450_E_grp-IV"/>
</dbReference>
<dbReference type="PRINTS" id="PR00465">
    <property type="entry name" value="EP450IV"/>
</dbReference>
<gene>
    <name evidence="9" type="ORF">IF1G_07523</name>
</gene>
<evidence type="ECO:0000256" key="3">
    <source>
        <dbReference type="ARBA" id="ARBA00022617"/>
    </source>
</evidence>
<keyword evidence="3 7" id="KW-0349">Heme</keyword>
<keyword evidence="6" id="KW-0560">Oxidoreductase</keyword>
<dbReference type="AlphaFoldDB" id="A0A545VS66"/>
<dbReference type="STRING" id="43265.A0A545VS66"/>
<dbReference type="InterPro" id="IPR036396">
    <property type="entry name" value="Cyt_P450_sf"/>
</dbReference>
<dbReference type="SUPFAM" id="SSF48264">
    <property type="entry name" value="Cytochrome P450"/>
    <property type="match status" value="1"/>
</dbReference>
<feature type="binding site" description="axial binding residue" evidence="7">
    <location>
        <position position="482"/>
    </location>
    <ligand>
        <name>heme</name>
        <dbReference type="ChEBI" id="CHEBI:30413"/>
    </ligand>
    <ligandPart>
        <name>Fe</name>
        <dbReference type="ChEBI" id="CHEBI:18248"/>
    </ligandPart>
</feature>
<dbReference type="OrthoDB" id="1470350at2759"/>
<evidence type="ECO:0000256" key="2">
    <source>
        <dbReference type="ARBA" id="ARBA00010617"/>
    </source>
</evidence>
<dbReference type="GO" id="GO:0004497">
    <property type="term" value="F:monooxygenase activity"/>
    <property type="evidence" value="ECO:0007669"/>
    <property type="project" value="UniProtKB-KW"/>
</dbReference>